<proteinExistence type="predicted"/>
<protein>
    <submittedName>
        <fullName evidence="1">Uncharacterized protein</fullName>
    </submittedName>
</protein>
<dbReference type="AlphaFoldDB" id="A0A7J8P3I7"/>
<sequence>MHLLDNKPFEDLVTTLWNGWNNHNNAILQGKEEEAQIVWDMAKTLSDDFHIHNMVNKSFLPLVSRVQKWEKMPNGYVKINMDAVSRTIKLDLGWITSLI</sequence>
<evidence type="ECO:0000313" key="1">
    <source>
        <dbReference type="EMBL" id="MBA0583708.1"/>
    </source>
</evidence>
<accession>A0A7J8P3I7</accession>
<name>A0A7J8P3I7_GOSRA</name>
<dbReference type="Proteomes" id="UP000593578">
    <property type="component" value="Unassembled WGS sequence"/>
</dbReference>
<dbReference type="EMBL" id="JABEZZ010000004">
    <property type="protein sequence ID" value="MBA0583708.1"/>
    <property type="molecule type" value="Genomic_DNA"/>
</dbReference>
<reference evidence="1 2" key="1">
    <citation type="journal article" date="2019" name="Genome Biol. Evol.">
        <title>Insights into the evolution of the New World diploid cottons (Gossypium, subgenus Houzingenia) based on genome sequencing.</title>
        <authorList>
            <person name="Grover C.E."/>
            <person name="Arick M.A. 2nd"/>
            <person name="Thrash A."/>
            <person name="Conover J.L."/>
            <person name="Sanders W.S."/>
            <person name="Peterson D.G."/>
            <person name="Frelichowski J.E."/>
            <person name="Scheffler J.A."/>
            <person name="Scheffler B.E."/>
            <person name="Wendel J.F."/>
        </authorList>
    </citation>
    <scope>NUCLEOTIDE SEQUENCE [LARGE SCALE GENOMIC DNA]</scope>
    <source>
        <strain evidence="1">8</strain>
        <tissue evidence="1">Leaf</tissue>
    </source>
</reference>
<organism evidence="1 2">
    <name type="scientific">Gossypium raimondii</name>
    <name type="common">Peruvian cotton</name>
    <name type="synonym">Gossypium klotzschianum subsp. raimondii</name>
    <dbReference type="NCBI Taxonomy" id="29730"/>
    <lineage>
        <taxon>Eukaryota</taxon>
        <taxon>Viridiplantae</taxon>
        <taxon>Streptophyta</taxon>
        <taxon>Embryophyta</taxon>
        <taxon>Tracheophyta</taxon>
        <taxon>Spermatophyta</taxon>
        <taxon>Magnoliopsida</taxon>
        <taxon>eudicotyledons</taxon>
        <taxon>Gunneridae</taxon>
        <taxon>Pentapetalae</taxon>
        <taxon>rosids</taxon>
        <taxon>malvids</taxon>
        <taxon>Malvales</taxon>
        <taxon>Malvaceae</taxon>
        <taxon>Malvoideae</taxon>
        <taxon>Gossypium</taxon>
    </lineage>
</organism>
<gene>
    <name evidence="1" type="ORF">Gorai_014554</name>
</gene>
<comment type="caution">
    <text evidence="1">The sequence shown here is derived from an EMBL/GenBank/DDBJ whole genome shotgun (WGS) entry which is preliminary data.</text>
</comment>
<evidence type="ECO:0000313" key="2">
    <source>
        <dbReference type="Proteomes" id="UP000593578"/>
    </source>
</evidence>